<gene>
    <name evidence="1" type="ORF">H3H32_06435</name>
    <name evidence="2" type="ORF">H3H32_13590</name>
    <name evidence="3" type="ORF">H3H32_18330</name>
</gene>
<evidence type="ECO:0000313" key="3">
    <source>
        <dbReference type="EMBL" id="QMW06704.1"/>
    </source>
</evidence>
<reference evidence="1 4" key="1">
    <citation type="submission" date="2020-07" db="EMBL/GenBank/DDBJ databases">
        <title>Spirosoma foliorum sp. nov., isolated from the leaves on the Nejang mountain Korea, Republic of.</title>
        <authorList>
            <person name="Ho H."/>
            <person name="Lee Y.-J."/>
            <person name="Nurcahyanto D.-A."/>
            <person name="Kim S.-G."/>
        </authorList>
    </citation>
    <scope>NUCLEOTIDE SEQUENCE [LARGE SCALE GENOMIC DNA]</scope>
    <source>
        <strain evidence="1 4">PL0136</strain>
    </source>
</reference>
<dbReference type="EMBL" id="CP059732">
    <property type="protein sequence ID" value="QMW05847.1"/>
    <property type="molecule type" value="Genomic_DNA"/>
</dbReference>
<dbReference type="SUPFAM" id="SSF46689">
    <property type="entry name" value="Homeodomain-like"/>
    <property type="match status" value="1"/>
</dbReference>
<name>A0A7G5H0C7_9BACT</name>
<evidence type="ECO:0000313" key="4">
    <source>
        <dbReference type="Proteomes" id="UP000515369"/>
    </source>
</evidence>
<evidence type="ECO:0000313" key="2">
    <source>
        <dbReference type="EMBL" id="QMW05847.1"/>
    </source>
</evidence>
<sequence>MGRAIEMGQREQLMALKQKGLSLATIAQQLDLPFATVRNLSARYRRQGHLQVGYANCGPKQRRSEGLLERASLWLKRHHPTWGAPLIHQQLLQRYGPQRTPSVRTLQRWFRQQHLTKPRQQPVQVHIGQAKAVHNIWQVDAKENLTLVDGQPACYLTITDEHSGAGLEALVFPPQTH</sequence>
<organism evidence="1 4">
    <name type="scientific">Spirosoma foliorum</name>
    <dbReference type="NCBI Taxonomy" id="2710596"/>
    <lineage>
        <taxon>Bacteria</taxon>
        <taxon>Pseudomonadati</taxon>
        <taxon>Bacteroidota</taxon>
        <taxon>Cytophagia</taxon>
        <taxon>Cytophagales</taxon>
        <taxon>Cytophagaceae</taxon>
        <taxon>Spirosoma</taxon>
    </lineage>
</organism>
<dbReference type="EMBL" id="CP059732">
    <property type="protein sequence ID" value="QMW06704.1"/>
    <property type="molecule type" value="Genomic_DNA"/>
</dbReference>
<keyword evidence="4" id="KW-1185">Reference proteome</keyword>
<dbReference type="KEGG" id="sfol:H3H32_18330"/>
<protein>
    <submittedName>
        <fullName evidence="1">Uncharacterized protein</fullName>
    </submittedName>
</protein>
<dbReference type="InterPro" id="IPR009057">
    <property type="entry name" value="Homeodomain-like_sf"/>
</dbReference>
<dbReference type="KEGG" id="sfol:H3H32_13590"/>
<dbReference type="Proteomes" id="UP000515369">
    <property type="component" value="Chromosome"/>
</dbReference>
<proteinExistence type="predicted"/>
<evidence type="ECO:0000313" key="1">
    <source>
        <dbReference type="EMBL" id="QMW04569.1"/>
    </source>
</evidence>
<dbReference type="EMBL" id="CP059732">
    <property type="protein sequence ID" value="QMW04569.1"/>
    <property type="molecule type" value="Genomic_DNA"/>
</dbReference>
<dbReference type="KEGG" id="sfol:H3H32_06435"/>
<accession>A0A7G5H0C7</accession>
<dbReference type="RefSeq" id="WP_182461887.1">
    <property type="nucleotide sequence ID" value="NZ_CP059732.1"/>
</dbReference>
<dbReference type="AlphaFoldDB" id="A0A7G5H0C7"/>